<organism evidence="10 11">
    <name type="scientific">Oryzicola mucosus</name>
    <dbReference type="NCBI Taxonomy" id="2767425"/>
    <lineage>
        <taxon>Bacteria</taxon>
        <taxon>Pseudomonadati</taxon>
        <taxon>Pseudomonadota</taxon>
        <taxon>Alphaproteobacteria</taxon>
        <taxon>Hyphomicrobiales</taxon>
        <taxon>Phyllobacteriaceae</taxon>
        <taxon>Oryzicola</taxon>
    </lineage>
</organism>
<evidence type="ECO:0000259" key="9">
    <source>
        <dbReference type="Pfam" id="PF12832"/>
    </source>
</evidence>
<sequence>MSLPPLTAEQMVRPRAFELRMSFIYAAGFLSGGIHLPYLPLWLEANGLGPEQIAVILGAPIFLRGFTTSLITAFADRARDRANVMIVLAGGSLIVSLGYFLDHSYLTVLIVSLLLAIFMTPHATVTDSLALSGVRRFRSNYTSMRIWGSIAYFCANFVGGLILAVAGVGSVPIMISLTFVAWLAATLFAPRLGPPRKAMPVPDVSLQKVDDALFEPRLLLLVIAAGLIVGSHGFLYAFSSIYWRSIGLSSPMIGALWTSAVVAEVGMFLAFNRVFGRRSVGMMLAVSAAMSIVRWCLYPLVLPLGLGTVGFFLAQSLHAFTVGLMLISLQKLIAESIAEEKTGRAQAVAYFANGMAMAAVTLISGPLYQRFEQNGFYVMAGVSAIALGMVLYSRRYPHKAGKGG</sequence>
<dbReference type="SUPFAM" id="SSF103473">
    <property type="entry name" value="MFS general substrate transporter"/>
    <property type="match status" value="1"/>
</dbReference>
<evidence type="ECO:0000256" key="5">
    <source>
        <dbReference type="ARBA" id="ARBA00022692"/>
    </source>
</evidence>
<keyword evidence="3" id="KW-1003">Cell membrane</keyword>
<evidence type="ECO:0000256" key="1">
    <source>
        <dbReference type="ARBA" id="ARBA00004429"/>
    </source>
</evidence>
<evidence type="ECO:0000256" key="3">
    <source>
        <dbReference type="ARBA" id="ARBA00022475"/>
    </source>
</evidence>
<keyword evidence="4" id="KW-0997">Cell inner membrane</keyword>
<keyword evidence="11" id="KW-1185">Reference proteome</keyword>
<feature type="transmembrane region" description="Helical" evidence="8">
    <location>
        <begin position="374"/>
        <end position="392"/>
    </location>
</feature>
<dbReference type="GO" id="GO:0030395">
    <property type="term" value="F:lactose binding"/>
    <property type="evidence" value="ECO:0007669"/>
    <property type="project" value="TreeGrafter"/>
</dbReference>
<feature type="transmembrane region" description="Helical" evidence="8">
    <location>
        <begin position="53"/>
        <end position="75"/>
    </location>
</feature>
<dbReference type="GO" id="GO:0005886">
    <property type="term" value="C:plasma membrane"/>
    <property type="evidence" value="ECO:0007669"/>
    <property type="project" value="UniProtKB-SubCell"/>
</dbReference>
<dbReference type="PANTHER" id="PTHR23522">
    <property type="entry name" value="BLL5896 PROTEIN"/>
    <property type="match status" value="1"/>
</dbReference>
<evidence type="ECO:0000256" key="2">
    <source>
        <dbReference type="ARBA" id="ARBA00022448"/>
    </source>
</evidence>
<feature type="transmembrane region" description="Helical" evidence="8">
    <location>
        <begin position="348"/>
        <end position="368"/>
    </location>
</feature>
<dbReference type="NCBIfam" id="NF037955">
    <property type="entry name" value="mfs"/>
    <property type="match status" value="1"/>
</dbReference>
<feature type="transmembrane region" description="Helical" evidence="8">
    <location>
        <begin position="146"/>
        <end position="165"/>
    </location>
</feature>
<dbReference type="RefSeq" id="WP_188165632.1">
    <property type="nucleotide sequence ID" value="NZ_JACVVX010000005.1"/>
</dbReference>
<protein>
    <submittedName>
        <fullName evidence="10">MFS transporter</fullName>
    </submittedName>
</protein>
<feature type="transmembrane region" description="Helical" evidence="8">
    <location>
        <begin position="82"/>
        <end position="100"/>
    </location>
</feature>
<dbReference type="InterPro" id="IPR036259">
    <property type="entry name" value="MFS_trans_sf"/>
</dbReference>
<reference evidence="10" key="1">
    <citation type="submission" date="2020-09" db="EMBL/GenBank/DDBJ databases">
        <title>Genome seq and assembly of Tianweitania sp.</title>
        <authorList>
            <person name="Chhetri G."/>
        </authorList>
    </citation>
    <scope>NUCLEOTIDE SEQUENCE</scope>
    <source>
        <strain evidence="10">Rool2</strain>
    </source>
</reference>
<feature type="transmembrane region" description="Helical" evidence="8">
    <location>
        <begin position="171"/>
        <end position="189"/>
    </location>
</feature>
<keyword evidence="7 8" id="KW-0472">Membrane</keyword>
<dbReference type="InterPro" id="IPR026032">
    <property type="entry name" value="HcaT-like"/>
</dbReference>
<keyword evidence="2" id="KW-0813">Transport</keyword>
<evidence type="ECO:0000313" key="11">
    <source>
        <dbReference type="Proteomes" id="UP000643405"/>
    </source>
</evidence>
<gene>
    <name evidence="10" type="ORF">ICI42_16140</name>
</gene>
<evidence type="ECO:0000256" key="7">
    <source>
        <dbReference type="ARBA" id="ARBA00023136"/>
    </source>
</evidence>
<dbReference type="EMBL" id="JACVVX010000005">
    <property type="protein sequence ID" value="MBD0416185.1"/>
    <property type="molecule type" value="Genomic_DNA"/>
</dbReference>
<dbReference type="GO" id="GO:0015528">
    <property type="term" value="F:lactose:proton symporter activity"/>
    <property type="evidence" value="ECO:0007669"/>
    <property type="project" value="TreeGrafter"/>
</dbReference>
<feature type="transmembrane region" description="Helical" evidence="8">
    <location>
        <begin position="21"/>
        <end position="41"/>
    </location>
</feature>
<evidence type="ECO:0000256" key="8">
    <source>
        <dbReference type="SAM" id="Phobius"/>
    </source>
</evidence>
<feature type="domain" description="Major facilitator superfamily associated" evidence="9">
    <location>
        <begin position="20"/>
        <end position="377"/>
    </location>
</feature>
<keyword evidence="5 8" id="KW-0812">Transmembrane</keyword>
<evidence type="ECO:0000256" key="6">
    <source>
        <dbReference type="ARBA" id="ARBA00022989"/>
    </source>
</evidence>
<accession>A0A8J6U5G4</accession>
<dbReference type="AlphaFoldDB" id="A0A8J6U5G4"/>
<dbReference type="PIRSF" id="PIRSF004925">
    <property type="entry name" value="HcaT"/>
    <property type="match status" value="1"/>
</dbReference>
<dbReference type="Gene3D" id="1.20.1250.20">
    <property type="entry name" value="MFS general substrate transporter like domains"/>
    <property type="match status" value="2"/>
</dbReference>
<dbReference type="InterPro" id="IPR024989">
    <property type="entry name" value="MFS_assoc_dom"/>
</dbReference>
<feature type="transmembrane region" description="Helical" evidence="8">
    <location>
        <begin position="251"/>
        <end position="271"/>
    </location>
</feature>
<keyword evidence="6 8" id="KW-1133">Transmembrane helix</keyword>
<proteinExistence type="predicted"/>
<evidence type="ECO:0000313" key="10">
    <source>
        <dbReference type="EMBL" id="MBD0416185.1"/>
    </source>
</evidence>
<name>A0A8J6U5G4_9HYPH</name>
<dbReference type="PANTHER" id="PTHR23522:SF10">
    <property type="entry name" value="3-PHENYLPROPIONIC ACID TRANSPORTER-RELATED"/>
    <property type="match status" value="1"/>
</dbReference>
<feature type="transmembrane region" description="Helical" evidence="8">
    <location>
        <begin position="218"/>
        <end position="239"/>
    </location>
</feature>
<comment type="subcellular location">
    <subcellularLocation>
        <location evidence="1">Cell inner membrane</location>
        <topology evidence="1">Multi-pass membrane protein</topology>
    </subcellularLocation>
</comment>
<evidence type="ECO:0000256" key="4">
    <source>
        <dbReference type="ARBA" id="ARBA00022519"/>
    </source>
</evidence>
<dbReference type="Pfam" id="PF12832">
    <property type="entry name" value="MFS_1_like"/>
    <property type="match status" value="1"/>
</dbReference>
<comment type="caution">
    <text evidence="10">The sequence shown here is derived from an EMBL/GenBank/DDBJ whole genome shotgun (WGS) entry which is preliminary data.</text>
</comment>
<dbReference type="Proteomes" id="UP000643405">
    <property type="component" value="Unassembled WGS sequence"/>
</dbReference>
<feature type="transmembrane region" description="Helical" evidence="8">
    <location>
        <begin position="106"/>
        <end position="125"/>
    </location>
</feature>